<dbReference type="AlphaFoldDB" id="A0A8S9IFM3"/>
<evidence type="ECO:0000313" key="1">
    <source>
        <dbReference type="EMBL" id="KAF2568057.1"/>
    </source>
</evidence>
<accession>A0A8S9IFM3</accession>
<proteinExistence type="predicted"/>
<gene>
    <name evidence="1" type="ORF">F2Q68_00026978</name>
</gene>
<evidence type="ECO:0000313" key="2">
    <source>
        <dbReference type="Proteomes" id="UP000712281"/>
    </source>
</evidence>
<comment type="caution">
    <text evidence="1">The sequence shown here is derived from an EMBL/GenBank/DDBJ whole genome shotgun (WGS) entry which is preliminary data.</text>
</comment>
<sequence length="70" mass="8077">MKPSLIQINGYNPILKMISSASMESSLLHVETLQNVVFQINILVSTTLCSKKRSLEQHRFRMLQHHEGRN</sequence>
<reference evidence="1" key="1">
    <citation type="submission" date="2019-12" db="EMBL/GenBank/DDBJ databases">
        <title>Genome sequencing and annotation of Brassica cretica.</title>
        <authorList>
            <person name="Studholme D.J."/>
            <person name="Sarris P.F."/>
        </authorList>
    </citation>
    <scope>NUCLEOTIDE SEQUENCE</scope>
    <source>
        <strain evidence="1">PFS-001/15</strain>
        <tissue evidence="1">Leaf</tissue>
    </source>
</reference>
<dbReference type="EMBL" id="QGKW02001911">
    <property type="protein sequence ID" value="KAF2568057.1"/>
    <property type="molecule type" value="Genomic_DNA"/>
</dbReference>
<protein>
    <submittedName>
        <fullName evidence="1">Uncharacterized protein</fullName>
    </submittedName>
</protein>
<dbReference type="Proteomes" id="UP000712281">
    <property type="component" value="Unassembled WGS sequence"/>
</dbReference>
<name>A0A8S9IFM3_BRACR</name>
<organism evidence="1 2">
    <name type="scientific">Brassica cretica</name>
    <name type="common">Mustard</name>
    <dbReference type="NCBI Taxonomy" id="69181"/>
    <lineage>
        <taxon>Eukaryota</taxon>
        <taxon>Viridiplantae</taxon>
        <taxon>Streptophyta</taxon>
        <taxon>Embryophyta</taxon>
        <taxon>Tracheophyta</taxon>
        <taxon>Spermatophyta</taxon>
        <taxon>Magnoliopsida</taxon>
        <taxon>eudicotyledons</taxon>
        <taxon>Gunneridae</taxon>
        <taxon>Pentapetalae</taxon>
        <taxon>rosids</taxon>
        <taxon>malvids</taxon>
        <taxon>Brassicales</taxon>
        <taxon>Brassicaceae</taxon>
        <taxon>Brassiceae</taxon>
        <taxon>Brassica</taxon>
    </lineage>
</organism>